<feature type="region of interest" description="Disordered" evidence="1">
    <location>
        <begin position="993"/>
        <end position="1065"/>
    </location>
</feature>
<proteinExistence type="predicted"/>
<keyword evidence="2" id="KW-1133">Transmembrane helix</keyword>
<name>A0A9P6VFM5_9HELO</name>
<sequence>MRFLTNTVLTGLPLLCMAYSQTLPYNPTTILLPSSLSGNKVIAYVFLLDTESNSYQIASLNISSTIFKSNLSIETLTSSLPFASDNSTAFIPSISTTGEVSVYAGSCSTSSSASLWRFSPDNSSTIGNGTWTRETTTTASDVTTTDMPGANFLASAFSFSTLVDADASETELYIFGGMCPTSTATTSTWQSSASYSNHMLKLSPSSTAYTLDLAESRGPPIAEAGFTTTGLSPTYSNGSGIMTQGRNFVLIGGHTQLAFINMSTVAIWSLPEETWGFETVDPPSSTPKPNTELAVKSTLSSVDSRSGHTSVLTEDGSKIVVLGGWVGDVTQAADPQLAVLNVASGFGGTGDWSWSIPIEQPSSGMYGHGAVMLPGNTMMVLGGYNISSSTSTKRDTNSGTQILFFNMTSMSWISNYTNPTYVATNSNTASSSPSNSNAKKIGLGAGLGVGFAAIIGALILFFWYSRRLKRKRTEEREKAINSLSLGAATFYSPSSEMNQTGSGFPWSNGRWNRNGDNEEGHVHESTSAVGGYENMNTEAYALADGDVPLPPRQIPRKPLKSRNARGLYQPTPSVDYSTNTAHGRANSLGTAGPIHPIYEADEDDHALPPIDTGVGIALGDPSWAPGPSDANRYSDPFKDSPAITYSSSTRRDSHTIMTNETESPAQSREREIQEWVSDWAAADALLHSQAKSHSQAGRLSPTRRAQLIAASNVSSASGEEDSGRTASNLSERSVAASALTVSRSGSSSQSRSRNNSLRGFITNAMNPFASTILSTTVASTTISPVFDVSGRSKNNQPPGSSGSGGSSSFTTAHTSFTVLQAEGEALLPRPDGFGSGENSPRSHPDSSSSPSKSKSPPFAKGQQMGWLGSLRKGFFKGGESGSGNSSPSSQLLSSREPSPVRVGASGSPPRRTVSAGATLWRRKQGRGDWEDSADFDPGRRSNTFTGDTATMGMSSVSGMGHDDDDDWDIERAVQNRLVQVMFTVPKERLRVVNRTEGDDGSEIESLRSKKGSNKSLRMVEPGPSLEPVGEMDAPVTPEGKGKGKSKVLEMVEKMEERSRGDSPER</sequence>
<feature type="compositionally biased region" description="Polar residues" evidence="1">
    <location>
        <begin position="655"/>
        <end position="666"/>
    </location>
</feature>
<dbReference type="Gene3D" id="2.120.10.80">
    <property type="entry name" value="Kelch-type beta propeller"/>
    <property type="match status" value="1"/>
</dbReference>
<evidence type="ECO:0000256" key="2">
    <source>
        <dbReference type="SAM" id="Phobius"/>
    </source>
</evidence>
<evidence type="ECO:0008006" key="6">
    <source>
        <dbReference type="Google" id="ProtNLM"/>
    </source>
</evidence>
<feature type="region of interest" description="Disordered" evidence="1">
    <location>
        <begin position="787"/>
        <end position="810"/>
    </location>
</feature>
<keyword evidence="2" id="KW-0812">Transmembrane</keyword>
<keyword evidence="2" id="KW-0472">Membrane</keyword>
<evidence type="ECO:0000313" key="4">
    <source>
        <dbReference type="EMBL" id="KAG0646924.1"/>
    </source>
</evidence>
<feature type="transmembrane region" description="Helical" evidence="2">
    <location>
        <begin position="441"/>
        <end position="464"/>
    </location>
</feature>
<feature type="compositionally biased region" description="Low complexity" evidence="1">
    <location>
        <begin position="882"/>
        <end position="897"/>
    </location>
</feature>
<protein>
    <recommendedName>
        <fullName evidence="6">Galactose oxidase</fullName>
    </recommendedName>
</protein>
<feature type="region of interest" description="Disordered" evidence="1">
    <location>
        <begin position="826"/>
        <end position="963"/>
    </location>
</feature>
<evidence type="ECO:0000256" key="3">
    <source>
        <dbReference type="SAM" id="SignalP"/>
    </source>
</evidence>
<organism evidence="4 5">
    <name type="scientific">Hyphodiscus hymeniophilus</name>
    <dbReference type="NCBI Taxonomy" id="353542"/>
    <lineage>
        <taxon>Eukaryota</taxon>
        <taxon>Fungi</taxon>
        <taxon>Dikarya</taxon>
        <taxon>Ascomycota</taxon>
        <taxon>Pezizomycotina</taxon>
        <taxon>Leotiomycetes</taxon>
        <taxon>Helotiales</taxon>
        <taxon>Hyphodiscaceae</taxon>
        <taxon>Hyphodiscus</taxon>
    </lineage>
</organism>
<dbReference type="Proteomes" id="UP000785200">
    <property type="component" value="Unassembled WGS sequence"/>
</dbReference>
<dbReference type="AlphaFoldDB" id="A0A9P6VFM5"/>
<accession>A0A9P6VFM5</accession>
<feature type="chain" id="PRO_5040150509" description="Galactose oxidase" evidence="3">
    <location>
        <begin position="19"/>
        <end position="1065"/>
    </location>
</feature>
<feature type="signal peptide" evidence="3">
    <location>
        <begin position="1"/>
        <end position="18"/>
    </location>
</feature>
<reference evidence="4" key="1">
    <citation type="submission" date="2019-07" db="EMBL/GenBank/DDBJ databases">
        <title>Hyphodiscus hymeniophilus genome sequencing and assembly.</title>
        <authorList>
            <person name="Kramer G."/>
            <person name="Nodwell J."/>
        </authorList>
    </citation>
    <scope>NUCLEOTIDE SEQUENCE</scope>
    <source>
        <strain evidence="4">ATCC 34498</strain>
    </source>
</reference>
<keyword evidence="5" id="KW-1185">Reference proteome</keyword>
<feature type="region of interest" description="Disordered" evidence="1">
    <location>
        <begin position="710"/>
        <end position="732"/>
    </location>
</feature>
<evidence type="ECO:0000256" key="1">
    <source>
        <dbReference type="SAM" id="MobiDB-lite"/>
    </source>
</evidence>
<dbReference type="SUPFAM" id="SSF50965">
    <property type="entry name" value="Galactose oxidase, central domain"/>
    <property type="match status" value="2"/>
</dbReference>
<gene>
    <name evidence="4" type="ORF">D0Z07_6104</name>
</gene>
<feature type="compositionally biased region" description="Basic and acidic residues" evidence="1">
    <location>
        <begin position="1046"/>
        <end position="1065"/>
    </location>
</feature>
<evidence type="ECO:0000313" key="5">
    <source>
        <dbReference type="Proteomes" id="UP000785200"/>
    </source>
</evidence>
<feature type="compositionally biased region" description="Low complexity" evidence="1">
    <location>
        <begin position="839"/>
        <end position="857"/>
    </location>
</feature>
<dbReference type="EMBL" id="VNKQ01000014">
    <property type="protein sequence ID" value="KAG0646924.1"/>
    <property type="molecule type" value="Genomic_DNA"/>
</dbReference>
<keyword evidence="3" id="KW-0732">Signal</keyword>
<dbReference type="InterPro" id="IPR015915">
    <property type="entry name" value="Kelch-typ_b-propeller"/>
</dbReference>
<comment type="caution">
    <text evidence="4">The sequence shown here is derived from an EMBL/GenBank/DDBJ whole genome shotgun (WGS) entry which is preliminary data.</text>
</comment>
<dbReference type="OrthoDB" id="205993at2759"/>
<dbReference type="InterPro" id="IPR011043">
    <property type="entry name" value="Gal_Oxase/kelch_b-propeller"/>
</dbReference>
<feature type="region of interest" description="Disordered" evidence="1">
    <location>
        <begin position="620"/>
        <end position="671"/>
    </location>
</feature>